<feature type="domain" description="RNA polymerase sigma-70 region 2" evidence="7">
    <location>
        <begin position="21"/>
        <end position="88"/>
    </location>
</feature>
<dbReference type="Gene3D" id="1.10.10.10">
    <property type="entry name" value="Winged helix-like DNA-binding domain superfamily/Winged helix DNA-binding domain"/>
    <property type="match status" value="1"/>
</dbReference>
<proteinExistence type="inferred from homology"/>
<dbReference type="PROSITE" id="PS01063">
    <property type="entry name" value="SIGMA70_ECF"/>
    <property type="match status" value="1"/>
</dbReference>
<evidence type="ECO:0000256" key="1">
    <source>
        <dbReference type="ARBA" id="ARBA00010641"/>
    </source>
</evidence>
<evidence type="ECO:0000256" key="3">
    <source>
        <dbReference type="ARBA" id="ARBA00023082"/>
    </source>
</evidence>
<protein>
    <recommendedName>
        <fullName evidence="6">RNA polymerase sigma factor</fullName>
    </recommendedName>
</protein>
<keyword evidence="2 6" id="KW-0805">Transcription regulation</keyword>
<dbReference type="GO" id="GO:0006352">
    <property type="term" value="P:DNA-templated transcription initiation"/>
    <property type="evidence" value="ECO:0007669"/>
    <property type="project" value="InterPro"/>
</dbReference>
<evidence type="ECO:0000256" key="2">
    <source>
        <dbReference type="ARBA" id="ARBA00023015"/>
    </source>
</evidence>
<dbReference type="AlphaFoldDB" id="A0A6M0CD10"/>
<dbReference type="EMBL" id="JAABOQ010000001">
    <property type="protein sequence ID" value="NER15686.1"/>
    <property type="molecule type" value="Genomic_DNA"/>
</dbReference>
<feature type="domain" description="RNA polymerase sigma-70 region 4" evidence="8">
    <location>
        <begin position="134"/>
        <end position="172"/>
    </location>
</feature>
<dbReference type="InterPro" id="IPR039425">
    <property type="entry name" value="RNA_pol_sigma-70-like"/>
</dbReference>
<keyword evidence="5 6" id="KW-0804">Transcription</keyword>
<evidence type="ECO:0000256" key="5">
    <source>
        <dbReference type="ARBA" id="ARBA00023163"/>
    </source>
</evidence>
<reference evidence="9 10" key="1">
    <citation type="submission" date="2020-01" db="EMBL/GenBank/DDBJ databases">
        <title>Spongiivirga citrea KCTC 32990T.</title>
        <authorList>
            <person name="Wang G."/>
        </authorList>
    </citation>
    <scope>NUCLEOTIDE SEQUENCE [LARGE SCALE GENOMIC DNA]</scope>
    <source>
        <strain evidence="9 10">KCTC 32990</strain>
    </source>
</reference>
<dbReference type="GO" id="GO:0016987">
    <property type="term" value="F:sigma factor activity"/>
    <property type="evidence" value="ECO:0007669"/>
    <property type="project" value="UniProtKB-KW"/>
</dbReference>
<evidence type="ECO:0000259" key="8">
    <source>
        <dbReference type="Pfam" id="PF04545"/>
    </source>
</evidence>
<dbReference type="Pfam" id="PF04542">
    <property type="entry name" value="Sigma70_r2"/>
    <property type="match status" value="1"/>
</dbReference>
<dbReference type="InterPro" id="IPR014284">
    <property type="entry name" value="RNA_pol_sigma-70_dom"/>
</dbReference>
<dbReference type="PANTHER" id="PTHR43133:SF8">
    <property type="entry name" value="RNA POLYMERASE SIGMA FACTOR HI_1459-RELATED"/>
    <property type="match status" value="1"/>
</dbReference>
<dbReference type="InterPro" id="IPR013325">
    <property type="entry name" value="RNA_pol_sigma_r2"/>
</dbReference>
<comment type="similarity">
    <text evidence="1 6">Belongs to the sigma-70 factor family. ECF subfamily.</text>
</comment>
<evidence type="ECO:0000313" key="10">
    <source>
        <dbReference type="Proteomes" id="UP000474296"/>
    </source>
</evidence>
<dbReference type="InterPro" id="IPR013324">
    <property type="entry name" value="RNA_pol_sigma_r3/r4-like"/>
</dbReference>
<dbReference type="Pfam" id="PF04545">
    <property type="entry name" value="Sigma70_r4"/>
    <property type="match status" value="1"/>
</dbReference>
<dbReference type="InterPro" id="IPR007627">
    <property type="entry name" value="RNA_pol_sigma70_r2"/>
</dbReference>
<dbReference type="InterPro" id="IPR007630">
    <property type="entry name" value="RNA_pol_sigma70_r4"/>
</dbReference>
<sequence length="176" mass="20482">MQPDHLIKKLKDQDSSAFEELYEMYSQSLYGVIYTIVKDGVLAEELLQDTFLKIWNNANTYTSKKGRFFTWILNIARNTAIDAYRSKSYNNKKQNLSADNFVDIIISNEDLNRKTDAIGIEKFVHKLKKKCIKLIDLLYFKGYTQKEAAEVIEIPVGTVKTRLRKCLSDLRELVKE</sequence>
<name>A0A6M0CD10_9FLAO</name>
<dbReference type="Gene3D" id="1.10.1740.10">
    <property type="match status" value="1"/>
</dbReference>
<evidence type="ECO:0000313" key="9">
    <source>
        <dbReference type="EMBL" id="NER15686.1"/>
    </source>
</evidence>
<gene>
    <name evidence="9" type="ORF">GWK10_00590</name>
</gene>
<dbReference type="InterPro" id="IPR000838">
    <property type="entry name" value="RNA_pol_sigma70_ECF_CS"/>
</dbReference>
<dbReference type="GO" id="GO:0003677">
    <property type="term" value="F:DNA binding"/>
    <property type="evidence" value="ECO:0007669"/>
    <property type="project" value="UniProtKB-KW"/>
</dbReference>
<dbReference type="PANTHER" id="PTHR43133">
    <property type="entry name" value="RNA POLYMERASE ECF-TYPE SIGMA FACTO"/>
    <property type="match status" value="1"/>
</dbReference>
<dbReference type="Proteomes" id="UP000474296">
    <property type="component" value="Unassembled WGS sequence"/>
</dbReference>
<dbReference type="SUPFAM" id="SSF88659">
    <property type="entry name" value="Sigma3 and sigma4 domains of RNA polymerase sigma factors"/>
    <property type="match status" value="1"/>
</dbReference>
<keyword evidence="4 6" id="KW-0238">DNA-binding</keyword>
<evidence type="ECO:0000256" key="6">
    <source>
        <dbReference type="RuleBase" id="RU000716"/>
    </source>
</evidence>
<evidence type="ECO:0000256" key="4">
    <source>
        <dbReference type="ARBA" id="ARBA00023125"/>
    </source>
</evidence>
<dbReference type="InterPro" id="IPR036388">
    <property type="entry name" value="WH-like_DNA-bd_sf"/>
</dbReference>
<organism evidence="9 10">
    <name type="scientific">Spongiivirga citrea</name>
    <dbReference type="NCBI Taxonomy" id="1481457"/>
    <lineage>
        <taxon>Bacteria</taxon>
        <taxon>Pseudomonadati</taxon>
        <taxon>Bacteroidota</taxon>
        <taxon>Flavobacteriia</taxon>
        <taxon>Flavobacteriales</taxon>
        <taxon>Flavobacteriaceae</taxon>
        <taxon>Spongiivirga</taxon>
    </lineage>
</organism>
<accession>A0A6M0CD10</accession>
<comment type="caution">
    <text evidence="9">The sequence shown here is derived from an EMBL/GenBank/DDBJ whole genome shotgun (WGS) entry which is preliminary data.</text>
</comment>
<keyword evidence="3 6" id="KW-0731">Sigma factor</keyword>
<evidence type="ECO:0000259" key="7">
    <source>
        <dbReference type="Pfam" id="PF04542"/>
    </source>
</evidence>
<dbReference type="SUPFAM" id="SSF88946">
    <property type="entry name" value="Sigma2 domain of RNA polymerase sigma factors"/>
    <property type="match status" value="1"/>
</dbReference>
<dbReference type="NCBIfam" id="TIGR02937">
    <property type="entry name" value="sigma70-ECF"/>
    <property type="match status" value="1"/>
</dbReference>
<keyword evidence="10" id="KW-1185">Reference proteome</keyword>